<evidence type="ECO:0000259" key="3">
    <source>
        <dbReference type="Pfam" id="PF22124"/>
    </source>
</evidence>
<dbReference type="Gene3D" id="2.60.40.1180">
    <property type="entry name" value="Golgi alpha-mannosidase II"/>
    <property type="match status" value="1"/>
</dbReference>
<dbReference type="SUPFAM" id="SSF48208">
    <property type="entry name" value="Six-hairpin glycosidases"/>
    <property type="match status" value="1"/>
</dbReference>
<dbReference type="InterPro" id="IPR008928">
    <property type="entry name" value="6-hairpin_glycosidase_sf"/>
</dbReference>
<sequence>MKMKFAGIIIPIALLIVLFSCNNSIPDEDQDPISIWYEQPATQWNHALPIGNGRMGAMVFGDPNHERIQLNEDSMWPGGPDLGNSKGTPKDLQELRKLVFQGRVHEADKMIVEKFSRKDITRSHQTMGDLYLDFDEAPVKDYRRELNLDSALVTVTYTKEGTQITERAFCSAPDNVMVVTLNADGPQGLSCRLGLDRPVDQGKPTIMVSNPEINEISMKGTVTQYGGQVDSKPLPIDYGVNFETRVKVQHQGGEIISEDGKLFLKNVKEAIIYLVSATSYYDKDYLARNKATLEALSNKPLSTLLSNHVKDHQSLFNRVTFDLGGHELDSLPTDIRLKHIRNGEKDPDLIAKMFHYGRYLLIGSSRPATNPANLQGLWNEHIKAPWNGDYHLNINLQMNYWPAEVTNLSDCHEPLFDYIDRLIERGRITAKEQYGCDGAVAHQATDLWAPAWMRAREPFWGSWIHGGGWLVQHLWEHYQFTGDTVFLKNRMYPATKAIAEFYVDWLVQHPKDKSWIGTPSTSPENSYIAPDGKPAAVALYTAMGQQIMAEVFDHVLEAAEILNIEDDFIAEVKQKRSNLKTGLAIGPDGRILEWDQFYEEPEKGHRHMSHLYALHPGNTITKDKTPDLFVAARKTLDYRLAHGGGHTGWSRAWLINFSARLLDGEMAEEHVNLFLQKSTEDNLFDMHPPFQIDGNFGFTAGVAEMLLQSHNGSIDILPALPKAWSKGKIKGLKARGGFEVDLEWENGKLKHAKITSLLGNQCKVKYDGKVKELSLSKGESLQLDTLLEQIASS</sequence>
<evidence type="ECO:0000313" key="5">
    <source>
        <dbReference type="Proteomes" id="UP001172082"/>
    </source>
</evidence>
<accession>A0ABT8KTX1</accession>
<organism evidence="4 5">
    <name type="scientific">Splendidivirga corallicola</name>
    <dbReference type="NCBI Taxonomy" id="3051826"/>
    <lineage>
        <taxon>Bacteria</taxon>
        <taxon>Pseudomonadati</taxon>
        <taxon>Bacteroidota</taxon>
        <taxon>Cytophagia</taxon>
        <taxon>Cytophagales</taxon>
        <taxon>Splendidivirgaceae</taxon>
        <taxon>Splendidivirga</taxon>
    </lineage>
</organism>
<evidence type="ECO:0000313" key="4">
    <source>
        <dbReference type="EMBL" id="MDN5204189.1"/>
    </source>
</evidence>
<dbReference type="PANTHER" id="PTHR31084:SF0">
    <property type="entry name" value="ALPHA-L-FUCOSIDASE 2"/>
    <property type="match status" value="1"/>
</dbReference>
<dbReference type="Pfam" id="PF21307">
    <property type="entry name" value="Glyco_hydro_95_C"/>
    <property type="match status" value="1"/>
</dbReference>
<dbReference type="PROSITE" id="PS51257">
    <property type="entry name" value="PROKAR_LIPOPROTEIN"/>
    <property type="match status" value="1"/>
</dbReference>
<dbReference type="Gene3D" id="2.70.98.50">
    <property type="entry name" value="putative glycoside hydrolase family protein from bacillus halodurans"/>
    <property type="match status" value="1"/>
</dbReference>
<protein>
    <submittedName>
        <fullName evidence="4">Glycoside hydrolase N-terminal domain-containing protein</fullName>
    </submittedName>
</protein>
<proteinExistence type="predicted"/>
<comment type="caution">
    <text evidence="4">The sequence shown here is derived from an EMBL/GenBank/DDBJ whole genome shotgun (WGS) entry which is preliminary data.</text>
</comment>
<reference evidence="4" key="1">
    <citation type="submission" date="2023-06" db="EMBL/GenBank/DDBJ databases">
        <title>Genomic of Parafulvivirga corallium.</title>
        <authorList>
            <person name="Wang G."/>
        </authorList>
    </citation>
    <scope>NUCLEOTIDE SEQUENCE</scope>
    <source>
        <strain evidence="4">BMA10</strain>
    </source>
</reference>
<evidence type="ECO:0000259" key="1">
    <source>
        <dbReference type="Pfam" id="PF14498"/>
    </source>
</evidence>
<evidence type="ECO:0000259" key="2">
    <source>
        <dbReference type="Pfam" id="PF21307"/>
    </source>
</evidence>
<dbReference type="RefSeq" id="WP_346754213.1">
    <property type="nucleotide sequence ID" value="NZ_JAUJEA010000010.1"/>
</dbReference>
<dbReference type="Proteomes" id="UP001172082">
    <property type="component" value="Unassembled WGS sequence"/>
</dbReference>
<dbReference type="InterPro" id="IPR027414">
    <property type="entry name" value="GH95_N_dom"/>
</dbReference>
<name>A0ABT8KTX1_9BACT</name>
<dbReference type="PIRSF" id="PIRSF007663">
    <property type="entry name" value="UCP007663"/>
    <property type="match status" value="1"/>
</dbReference>
<keyword evidence="4" id="KW-0378">Hydrolase</keyword>
<dbReference type="Pfam" id="PF22124">
    <property type="entry name" value="Glyco_hydro_95_cat"/>
    <property type="match status" value="1"/>
</dbReference>
<dbReference type="Pfam" id="PF14498">
    <property type="entry name" value="Glyco_hyd_65N_2"/>
    <property type="match status" value="1"/>
</dbReference>
<dbReference type="EMBL" id="JAUJEA010000010">
    <property type="protein sequence ID" value="MDN5204189.1"/>
    <property type="molecule type" value="Genomic_DNA"/>
</dbReference>
<dbReference type="InterPro" id="IPR013780">
    <property type="entry name" value="Glyco_hydro_b"/>
</dbReference>
<feature type="domain" description="Glycosyl hydrolase family 95 catalytic" evidence="3">
    <location>
        <begin position="302"/>
        <end position="706"/>
    </location>
</feature>
<dbReference type="InterPro" id="IPR016518">
    <property type="entry name" value="Alpha-L-fucosidase"/>
</dbReference>
<feature type="domain" description="Glycosyl hydrolase family 95 N-terminal" evidence="1">
    <location>
        <begin position="35"/>
        <end position="281"/>
    </location>
</feature>
<dbReference type="InterPro" id="IPR054363">
    <property type="entry name" value="GH95_cat"/>
</dbReference>
<keyword evidence="5" id="KW-1185">Reference proteome</keyword>
<gene>
    <name evidence="4" type="ORF">QQ008_22545</name>
</gene>
<dbReference type="PANTHER" id="PTHR31084">
    <property type="entry name" value="ALPHA-L-FUCOSIDASE 2"/>
    <property type="match status" value="1"/>
</dbReference>
<feature type="domain" description="Alpha fucosidase A-like C-terminal" evidence="2">
    <location>
        <begin position="708"/>
        <end position="771"/>
    </location>
</feature>
<dbReference type="InterPro" id="IPR049053">
    <property type="entry name" value="AFCA-like_C"/>
</dbReference>
<dbReference type="GO" id="GO:0016787">
    <property type="term" value="F:hydrolase activity"/>
    <property type="evidence" value="ECO:0007669"/>
    <property type="project" value="UniProtKB-KW"/>
</dbReference>